<dbReference type="Pfam" id="PF00005">
    <property type="entry name" value="ABC_tran"/>
    <property type="match status" value="2"/>
</dbReference>
<evidence type="ECO:0000256" key="2">
    <source>
        <dbReference type="ARBA" id="ARBA00022448"/>
    </source>
</evidence>
<dbReference type="InterPro" id="IPR030946">
    <property type="entry name" value="EcfA2"/>
</dbReference>
<keyword evidence="11" id="KW-1185">Reference proteome</keyword>
<evidence type="ECO:0000313" key="10">
    <source>
        <dbReference type="EMBL" id="OAB49180.1"/>
    </source>
</evidence>
<keyword evidence="5 8" id="KW-0067">ATP-binding</keyword>
<dbReference type="GO" id="GO:0042626">
    <property type="term" value="F:ATPase-coupled transmembrane transporter activity"/>
    <property type="evidence" value="ECO:0007669"/>
    <property type="project" value="TreeGrafter"/>
</dbReference>
<dbReference type="InterPro" id="IPR015856">
    <property type="entry name" value="ABC_transpr_CbiO/EcfA_su"/>
</dbReference>
<dbReference type="InterPro" id="IPR017871">
    <property type="entry name" value="ABC_transporter-like_CS"/>
</dbReference>
<dbReference type="NCBIfam" id="NF010170">
    <property type="entry name" value="PRK13651.1"/>
    <property type="match status" value="1"/>
</dbReference>
<reference evidence="10 11" key="1">
    <citation type="submission" date="2016-03" db="EMBL/GenBank/DDBJ databases">
        <title>Genome sequence of Mycoplasma gallinarum strain Mgn_IPT.</title>
        <authorList>
            <person name="Yacoub E."/>
            <person name="Sirand-Pugnet P."/>
            <person name="Barre A."/>
            <person name="Maurier F."/>
            <person name="Blanchard A."/>
            <person name="Ben Abdelmoumen B.M."/>
        </authorList>
    </citation>
    <scope>NUCLEOTIDE SEQUENCE [LARGE SCALE GENOMIC DNA]</scope>
    <source>
        <strain evidence="10 11">Mgn_IPT</strain>
    </source>
</reference>
<dbReference type="EC" id="7.-.-.-" evidence="8"/>
<dbReference type="SMART" id="SM00382">
    <property type="entry name" value="AAA"/>
    <property type="match status" value="1"/>
</dbReference>
<dbReference type="STRING" id="29557.MGALLINA_00480"/>
<protein>
    <recommendedName>
        <fullName evidence="8">Energy-coupling factor transporter ATP-binding protein EcfA2</fullName>
        <ecNumber evidence="8">7.-.-.-</ecNumber>
    </recommendedName>
</protein>
<accession>A0A168RPY4</accession>
<proteinExistence type="inferred from homology"/>
<dbReference type="InterPro" id="IPR003593">
    <property type="entry name" value="AAA+_ATPase"/>
</dbReference>
<dbReference type="Proteomes" id="UP000076983">
    <property type="component" value="Unassembled WGS sequence"/>
</dbReference>
<evidence type="ECO:0000256" key="3">
    <source>
        <dbReference type="ARBA" id="ARBA00022475"/>
    </source>
</evidence>
<dbReference type="GO" id="GO:0043190">
    <property type="term" value="C:ATP-binding cassette (ABC) transporter complex"/>
    <property type="evidence" value="ECO:0007669"/>
    <property type="project" value="TreeGrafter"/>
</dbReference>
<organism evidence="10 11">
    <name type="scientific">Mycoplasmopsis gallinarum</name>
    <dbReference type="NCBI Taxonomy" id="29557"/>
    <lineage>
        <taxon>Bacteria</taxon>
        <taxon>Bacillati</taxon>
        <taxon>Mycoplasmatota</taxon>
        <taxon>Mycoplasmoidales</taxon>
        <taxon>Metamycoplasmataceae</taxon>
        <taxon>Mycoplasmopsis</taxon>
    </lineage>
</organism>
<evidence type="ECO:0000259" key="9">
    <source>
        <dbReference type="PROSITE" id="PS50893"/>
    </source>
</evidence>
<dbReference type="RefSeq" id="WP_063625820.1">
    <property type="nucleotide sequence ID" value="NZ_LVLH01000014.1"/>
</dbReference>
<dbReference type="GO" id="GO:0005524">
    <property type="term" value="F:ATP binding"/>
    <property type="evidence" value="ECO:0007669"/>
    <property type="project" value="UniProtKB-UniRule"/>
</dbReference>
<comment type="similarity">
    <text evidence="8">Belongs to the ABC transporter superfamily. Energy-coupling factor EcfA family.</text>
</comment>
<dbReference type="PROSITE" id="PS50893">
    <property type="entry name" value="ABC_TRANSPORTER_2"/>
    <property type="match status" value="1"/>
</dbReference>
<sequence>MLIEIKKLKHIFSPKTPNEHMALNEVSATITNGEFIGIIGQTGSGKTTFIEHLNALLHPTSGTINWKYDLERKLNFKQKRIALKNYKNDLIKQKLNKQEQKNKIKEFKLSLKKPTRINFDVSLRKKMKKFKYAKDIREQIGIVFQFAEYQLFEESIAKDIAFGPISFGVSKEEALKRAEKHLNLVGLDSSYLDKSPFGLSGGQKRRVALAGILAMEPDFIVADEPTAGLDPAGVIEILEIFTNLHKMGKTVIIVTHDLDNVLEVTQRILMFKDGKIVKDGNTYAVLNDTKFLEANYMEPPKLLAFANKLREKNIPVPEVHTINELAKFLNEYRLKKKGAK</sequence>
<keyword evidence="7 8" id="KW-0472">Membrane</keyword>
<evidence type="ECO:0000256" key="7">
    <source>
        <dbReference type="ARBA" id="ARBA00023136"/>
    </source>
</evidence>
<evidence type="ECO:0000313" key="11">
    <source>
        <dbReference type="Proteomes" id="UP000076983"/>
    </source>
</evidence>
<comment type="subunit">
    <text evidence="8">Forms a stable energy-coupling factor (ECF) transporter complex composed of 2 membrane-embedded substrate-binding proteins (S component), 2 ATP-binding proteins (A component) and 2 transmembrane proteins (T component).</text>
</comment>
<keyword evidence="2 8" id="KW-0813">Transport</keyword>
<dbReference type="PATRIC" id="fig|29557.3.peg.40"/>
<gene>
    <name evidence="10" type="ORF">MGALLINA_00480</name>
</gene>
<comment type="subcellular location">
    <subcellularLocation>
        <location evidence="1 8">Cell membrane</location>
        <topology evidence="1 8">Peripheral membrane protein</topology>
    </subcellularLocation>
</comment>
<comment type="caution">
    <text evidence="10">The sequence shown here is derived from an EMBL/GenBank/DDBJ whole genome shotgun (WGS) entry which is preliminary data.</text>
</comment>
<feature type="domain" description="ABC transporter" evidence="9">
    <location>
        <begin position="6"/>
        <end position="298"/>
    </location>
</feature>
<comment type="function">
    <text evidence="8">ATP-binding (A) component of a common energy-coupling factor (ECF) ABC-transporter complex.</text>
</comment>
<dbReference type="PROSITE" id="PS00211">
    <property type="entry name" value="ABC_TRANSPORTER_1"/>
    <property type="match status" value="1"/>
</dbReference>
<dbReference type="InterPro" id="IPR050095">
    <property type="entry name" value="ECF_ABC_transporter_ATP-bd"/>
</dbReference>
<dbReference type="PANTHER" id="PTHR43553:SF27">
    <property type="entry name" value="ENERGY-COUPLING FACTOR TRANSPORTER ATP-BINDING PROTEIN ECFA2"/>
    <property type="match status" value="1"/>
</dbReference>
<evidence type="ECO:0000256" key="6">
    <source>
        <dbReference type="ARBA" id="ARBA00022967"/>
    </source>
</evidence>
<dbReference type="PANTHER" id="PTHR43553">
    <property type="entry name" value="HEAVY METAL TRANSPORTER"/>
    <property type="match status" value="1"/>
</dbReference>
<dbReference type="AlphaFoldDB" id="A0A168RPY4"/>
<evidence type="ECO:0000256" key="5">
    <source>
        <dbReference type="ARBA" id="ARBA00022840"/>
    </source>
</evidence>
<dbReference type="EMBL" id="LVLH01000014">
    <property type="protein sequence ID" value="OAB49180.1"/>
    <property type="molecule type" value="Genomic_DNA"/>
</dbReference>
<keyword evidence="4 8" id="KW-0547">Nucleotide-binding</keyword>
<dbReference type="InterPro" id="IPR027417">
    <property type="entry name" value="P-loop_NTPase"/>
</dbReference>
<dbReference type="OrthoDB" id="9784332at2"/>
<evidence type="ECO:0000256" key="4">
    <source>
        <dbReference type="ARBA" id="ARBA00022741"/>
    </source>
</evidence>
<name>A0A168RPY4_9BACT</name>
<evidence type="ECO:0000256" key="1">
    <source>
        <dbReference type="ARBA" id="ARBA00004202"/>
    </source>
</evidence>
<evidence type="ECO:0000256" key="8">
    <source>
        <dbReference type="RuleBase" id="RU365104"/>
    </source>
</evidence>
<dbReference type="Gene3D" id="3.40.50.300">
    <property type="entry name" value="P-loop containing nucleotide triphosphate hydrolases"/>
    <property type="match status" value="1"/>
</dbReference>
<dbReference type="SUPFAM" id="SSF52540">
    <property type="entry name" value="P-loop containing nucleoside triphosphate hydrolases"/>
    <property type="match status" value="1"/>
</dbReference>
<dbReference type="GO" id="GO:0016887">
    <property type="term" value="F:ATP hydrolysis activity"/>
    <property type="evidence" value="ECO:0007669"/>
    <property type="project" value="InterPro"/>
</dbReference>
<dbReference type="NCBIfam" id="TIGR04521">
    <property type="entry name" value="ECF_ATPase_2"/>
    <property type="match status" value="1"/>
</dbReference>
<dbReference type="CDD" id="cd03225">
    <property type="entry name" value="ABC_cobalt_CbiO_domain1"/>
    <property type="match status" value="1"/>
</dbReference>
<keyword evidence="3 8" id="KW-1003">Cell membrane</keyword>
<keyword evidence="6" id="KW-1278">Translocase</keyword>
<dbReference type="InterPro" id="IPR003439">
    <property type="entry name" value="ABC_transporter-like_ATP-bd"/>
</dbReference>